<dbReference type="GO" id="GO:0046983">
    <property type="term" value="F:protein dimerization activity"/>
    <property type="evidence" value="ECO:0007669"/>
    <property type="project" value="InterPro"/>
</dbReference>
<evidence type="ECO:0000256" key="1">
    <source>
        <dbReference type="ARBA" id="ARBA00000085"/>
    </source>
</evidence>
<dbReference type="AlphaFoldDB" id="A0A1I7ESX3"/>
<dbReference type="CDD" id="cd16917">
    <property type="entry name" value="HATPase_UhpB-NarQ-NarX-like"/>
    <property type="match status" value="1"/>
</dbReference>
<dbReference type="PANTHER" id="PTHR24421">
    <property type="entry name" value="NITRATE/NITRITE SENSOR PROTEIN NARX-RELATED"/>
    <property type="match status" value="1"/>
</dbReference>
<keyword evidence="8" id="KW-0902">Two-component regulatory system</keyword>
<keyword evidence="6 11" id="KW-0418">Kinase</keyword>
<evidence type="ECO:0000256" key="6">
    <source>
        <dbReference type="ARBA" id="ARBA00022777"/>
    </source>
</evidence>
<dbReference type="GO" id="GO:0005524">
    <property type="term" value="F:ATP binding"/>
    <property type="evidence" value="ECO:0007669"/>
    <property type="project" value="UniProtKB-KW"/>
</dbReference>
<keyword evidence="9" id="KW-0472">Membrane</keyword>
<evidence type="ECO:0000259" key="10">
    <source>
        <dbReference type="PROSITE" id="PS50109"/>
    </source>
</evidence>
<reference evidence="11 12" key="1">
    <citation type="submission" date="2016-10" db="EMBL/GenBank/DDBJ databases">
        <authorList>
            <person name="de Groot N.N."/>
        </authorList>
    </citation>
    <scope>NUCLEOTIDE SEQUENCE [LARGE SCALE GENOMIC DNA]</scope>
    <source>
        <strain evidence="11 12">CGMCC 1.12333</strain>
    </source>
</reference>
<dbReference type="InterPro" id="IPR011712">
    <property type="entry name" value="Sig_transdc_His_kin_sub3_dim/P"/>
</dbReference>
<dbReference type="Pfam" id="PF02518">
    <property type="entry name" value="HATPase_c"/>
    <property type="match status" value="1"/>
</dbReference>
<dbReference type="InterPro" id="IPR005467">
    <property type="entry name" value="His_kinase_dom"/>
</dbReference>
<feature type="domain" description="Histidine kinase" evidence="10">
    <location>
        <begin position="82"/>
        <end position="269"/>
    </location>
</feature>
<keyword evidence="7" id="KW-0067">ATP-binding</keyword>
<evidence type="ECO:0000313" key="12">
    <source>
        <dbReference type="Proteomes" id="UP000199138"/>
    </source>
</evidence>
<dbReference type="PROSITE" id="PS50109">
    <property type="entry name" value="HIS_KIN"/>
    <property type="match status" value="1"/>
</dbReference>
<evidence type="ECO:0000256" key="2">
    <source>
        <dbReference type="ARBA" id="ARBA00012438"/>
    </source>
</evidence>
<evidence type="ECO:0000256" key="7">
    <source>
        <dbReference type="ARBA" id="ARBA00022840"/>
    </source>
</evidence>
<dbReference type="InterPro" id="IPR036890">
    <property type="entry name" value="HATPase_C_sf"/>
</dbReference>
<keyword evidence="5" id="KW-0547">Nucleotide-binding</keyword>
<organism evidence="11 12">
    <name type="scientific">Pustulibacterium marinum</name>
    <dbReference type="NCBI Taxonomy" id="1224947"/>
    <lineage>
        <taxon>Bacteria</taxon>
        <taxon>Pseudomonadati</taxon>
        <taxon>Bacteroidota</taxon>
        <taxon>Flavobacteriia</taxon>
        <taxon>Flavobacteriales</taxon>
        <taxon>Flavobacteriaceae</taxon>
        <taxon>Pustulibacterium</taxon>
    </lineage>
</organism>
<dbReference type="PANTHER" id="PTHR24421:SF10">
    <property type="entry name" value="NITRATE_NITRITE SENSOR PROTEIN NARQ"/>
    <property type="match status" value="1"/>
</dbReference>
<dbReference type="SUPFAM" id="SSF55874">
    <property type="entry name" value="ATPase domain of HSP90 chaperone/DNA topoisomerase II/histidine kinase"/>
    <property type="match status" value="1"/>
</dbReference>
<dbReference type="STRING" id="1224947.SAMN05216480_10137"/>
<protein>
    <recommendedName>
        <fullName evidence="2">histidine kinase</fullName>
        <ecNumber evidence="2">2.7.13.3</ecNumber>
    </recommendedName>
</protein>
<dbReference type="GO" id="GO:0000155">
    <property type="term" value="F:phosphorelay sensor kinase activity"/>
    <property type="evidence" value="ECO:0007669"/>
    <property type="project" value="InterPro"/>
</dbReference>
<keyword evidence="9" id="KW-0812">Transmembrane</keyword>
<evidence type="ECO:0000313" key="11">
    <source>
        <dbReference type="EMBL" id="SFU27011.1"/>
    </source>
</evidence>
<evidence type="ECO:0000256" key="8">
    <source>
        <dbReference type="ARBA" id="ARBA00023012"/>
    </source>
</evidence>
<dbReference type="EMBL" id="FPBK01000001">
    <property type="protein sequence ID" value="SFU27011.1"/>
    <property type="molecule type" value="Genomic_DNA"/>
</dbReference>
<keyword evidence="12" id="KW-1185">Reference proteome</keyword>
<evidence type="ECO:0000256" key="9">
    <source>
        <dbReference type="SAM" id="Phobius"/>
    </source>
</evidence>
<accession>A0A1I7ESX3</accession>
<keyword evidence="4" id="KW-0808">Transferase</keyword>
<evidence type="ECO:0000256" key="3">
    <source>
        <dbReference type="ARBA" id="ARBA00022553"/>
    </source>
</evidence>
<dbReference type="InterPro" id="IPR003594">
    <property type="entry name" value="HATPase_dom"/>
</dbReference>
<proteinExistence type="predicted"/>
<keyword evidence="9" id="KW-1133">Transmembrane helix</keyword>
<gene>
    <name evidence="11" type="ORF">SAMN05216480_10137</name>
</gene>
<comment type="catalytic activity">
    <reaction evidence="1">
        <text>ATP + protein L-histidine = ADP + protein N-phospho-L-histidine.</text>
        <dbReference type="EC" id="2.7.13.3"/>
    </reaction>
</comment>
<name>A0A1I7ESX3_9FLAO</name>
<dbReference type="RefSeq" id="WP_093021257.1">
    <property type="nucleotide sequence ID" value="NZ_FPBK01000001.1"/>
</dbReference>
<dbReference type="InterPro" id="IPR050482">
    <property type="entry name" value="Sensor_HK_TwoCompSys"/>
</dbReference>
<dbReference type="Gene3D" id="3.30.565.10">
    <property type="entry name" value="Histidine kinase-like ATPase, C-terminal domain"/>
    <property type="match status" value="1"/>
</dbReference>
<keyword evidence="3" id="KW-0597">Phosphoprotein</keyword>
<evidence type="ECO:0000256" key="5">
    <source>
        <dbReference type="ARBA" id="ARBA00022741"/>
    </source>
</evidence>
<sequence>MISFFISLQTNNSDTDFLWIIVSSVMMLLLMSLSLVLFFFISRRKIIQKEVEKQQLTLDHQKEMIHSGIETQEEERKRIAQDLHDDISSKLNVVSLNAQYLLEENLTKEEQHQMLQQVLQITNGTLETSRKIAHNLLPPILDKFGLGAAVDEICEEYDNSKKVSVRFSNQYQENFLTSQQELHLFRVVQELLNNSLKHGKATEISLSITTNEQNLTLRYVDNGKGFDTQNETLKKGLGLRNIDTRLDLLNGNVAYNSSVGNGFKATITL</sequence>
<dbReference type="GO" id="GO:0016020">
    <property type="term" value="C:membrane"/>
    <property type="evidence" value="ECO:0007669"/>
    <property type="project" value="InterPro"/>
</dbReference>
<dbReference type="Proteomes" id="UP000199138">
    <property type="component" value="Unassembled WGS sequence"/>
</dbReference>
<dbReference type="Pfam" id="PF07730">
    <property type="entry name" value="HisKA_3"/>
    <property type="match status" value="1"/>
</dbReference>
<dbReference type="EC" id="2.7.13.3" evidence="2"/>
<feature type="transmembrane region" description="Helical" evidence="9">
    <location>
        <begin position="17"/>
        <end position="41"/>
    </location>
</feature>
<evidence type="ECO:0000256" key="4">
    <source>
        <dbReference type="ARBA" id="ARBA00022679"/>
    </source>
</evidence>
<dbReference type="Gene3D" id="1.20.5.1930">
    <property type="match status" value="1"/>
</dbReference>
<dbReference type="OrthoDB" id="9778366at2"/>